<dbReference type="OrthoDB" id="5371740at2759"/>
<keyword evidence="2" id="KW-0521">NADP</keyword>
<reference evidence="6" key="1">
    <citation type="journal article" date="2017" name="Nat. Microbiol.">
        <title>Global analysis of biosynthetic gene clusters reveals vast potential of secondary metabolite production in Penicillium species.</title>
        <authorList>
            <person name="Nielsen J.C."/>
            <person name="Grijseels S."/>
            <person name="Prigent S."/>
            <person name="Ji B."/>
            <person name="Dainat J."/>
            <person name="Nielsen K.F."/>
            <person name="Frisvad J.C."/>
            <person name="Workman M."/>
            <person name="Nielsen J."/>
        </authorList>
    </citation>
    <scope>NUCLEOTIDE SEQUENCE [LARGE SCALE GENOMIC DNA]</scope>
    <source>
        <strain evidence="6">IBT 24891</strain>
    </source>
</reference>
<gene>
    <name evidence="5" type="ORF">PENSTE_c005G03380</name>
</gene>
<evidence type="ECO:0000256" key="1">
    <source>
        <dbReference type="ARBA" id="ARBA00006484"/>
    </source>
</evidence>
<organism evidence="5 6">
    <name type="scientific">Penicillium steckii</name>
    <dbReference type="NCBI Taxonomy" id="303698"/>
    <lineage>
        <taxon>Eukaryota</taxon>
        <taxon>Fungi</taxon>
        <taxon>Dikarya</taxon>
        <taxon>Ascomycota</taxon>
        <taxon>Pezizomycotina</taxon>
        <taxon>Eurotiomycetes</taxon>
        <taxon>Eurotiomycetidae</taxon>
        <taxon>Eurotiales</taxon>
        <taxon>Aspergillaceae</taxon>
        <taxon>Penicillium</taxon>
    </lineage>
</organism>
<evidence type="ECO:0000313" key="6">
    <source>
        <dbReference type="Proteomes" id="UP000191285"/>
    </source>
</evidence>
<dbReference type="PROSITE" id="PS00061">
    <property type="entry name" value="ADH_SHORT"/>
    <property type="match status" value="1"/>
</dbReference>
<proteinExistence type="inferred from homology"/>
<dbReference type="PANTHER" id="PTHR43180:SF16">
    <property type="entry name" value="BACILYSIN BIOSYNTHESIS OXIDOREDUCTASE BACC"/>
    <property type="match status" value="1"/>
</dbReference>
<protein>
    <submittedName>
        <fullName evidence="5">Uncharacterized protein</fullName>
    </submittedName>
</protein>
<dbReference type="SUPFAM" id="SSF51735">
    <property type="entry name" value="NAD(P)-binding Rossmann-fold domains"/>
    <property type="match status" value="1"/>
</dbReference>
<evidence type="ECO:0000256" key="3">
    <source>
        <dbReference type="ARBA" id="ARBA00023002"/>
    </source>
</evidence>
<feature type="region of interest" description="Disordered" evidence="4">
    <location>
        <begin position="276"/>
        <end position="316"/>
    </location>
</feature>
<dbReference type="GO" id="GO:0016491">
    <property type="term" value="F:oxidoreductase activity"/>
    <property type="evidence" value="ECO:0007669"/>
    <property type="project" value="UniProtKB-KW"/>
</dbReference>
<dbReference type="EMBL" id="MLKD01000005">
    <property type="protein sequence ID" value="OQE26305.1"/>
    <property type="molecule type" value="Genomic_DNA"/>
</dbReference>
<evidence type="ECO:0000313" key="5">
    <source>
        <dbReference type="EMBL" id="OQE26305.1"/>
    </source>
</evidence>
<name>A0A1V6TIX2_9EURO</name>
<sequence>MDISYDPALIEGKVILITGGASGFGAVFAARWASSGAIVIIGDISLSGEEVAARIRQETGNENVHFIHLDVTSWTSQVNFFREAVRLSPHGGIDTVVANAGINDAEESRLFENPNVDYLNDPSPPAPSFKTLDINITGVMYTVHLALFFLPKNPGSNRCSSNPKSNSESKRDRHILLLGSVASLHPLMTQAPYTVSKHGVLGLFRCLRISAPVSAGARVNIICPYYTDTPFMQVPPRVLLAGVPLGKIDDVVNAASYLVADMSCMGRSLVTGPKLSLDTSGRGMRPEYKSNRNTQDEDSITCGGDLPNIDGDSSREQEGPVWECYLHDMEPADIFTQRMLTVVNATVKARGWAGWAYDMIDAFTWPARQWWNSSRART</sequence>
<dbReference type="InterPro" id="IPR036291">
    <property type="entry name" value="NAD(P)-bd_dom_sf"/>
</dbReference>
<accession>A0A1V6TIX2</accession>
<evidence type="ECO:0000256" key="4">
    <source>
        <dbReference type="SAM" id="MobiDB-lite"/>
    </source>
</evidence>
<comment type="similarity">
    <text evidence="1">Belongs to the short-chain dehydrogenases/reductases (SDR) family.</text>
</comment>
<dbReference type="InterPro" id="IPR020904">
    <property type="entry name" value="Sc_DH/Rdtase_CS"/>
</dbReference>
<keyword evidence="3" id="KW-0560">Oxidoreductase</keyword>
<dbReference type="AlphaFoldDB" id="A0A1V6TIX2"/>
<keyword evidence="6" id="KW-1185">Reference proteome</keyword>
<dbReference type="Gene3D" id="3.40.50.720">
    <property type="entry name" value="NAD(P)-binding Rossmann-like Domain"/>
    <property type="match status" value="1"/>
</dbReference>
<dbReference type="PRINTS" id="PR00081">
    <property type="entry name" value="GDHRDH"/>
</dbReference>
<comment type="caution">
    <text evidence="5">The sequence shown here is derived from an EMBL/GenBank/DDBJ whole genome shotgun (WGS) entry which is preliminary data.</text>
</comment>
<dbReference type="Proteomes" id="UP000191285">
    <property type="component" value="Unassembled WGS sequence"/>
</dbReference>
<dbReference type="InterPro" id="IPR002347">
    <property type="entry name" value="SDR_fam"/>
</dbReference>
<dbReference type="Pfam" id="PF00106">
    <property type="entry name" value="adh_short"/>
    <property type="match status" value="1"/>
</dbReference>
<dbReference type="PANTHER" id="PTHR43180">
    <property type="entry name" value="3-OXOACYL-(ACYL-CARRIER-PROTEIN) REDUCTASE (AFU_ORTHOLOGUE AFUA_6G11210)"/>
    <property type="match status" value="1"/>
</dbReference>
<evidence type="ECO:0000256" key="2">
    <source>
        <dbReference type="ARBA" id="ARBA00022857"/>
    </source>
</evidence>
<dbReference type="STRING" id="303698.A0A1V6TIX2"/>